<dbReference type="Pfam" id="PF05746">
    <property type="entry name" value="DALR_1"/>
    <property type="match status" value="1"/>
</dbReference>
<dbReference type="PANTHER" id="PTHR11956:SF5">
    <property type="entry name" value="ARGININE--TRNA LIGASE, CYTOPLASMIC"/>
    <property type="match status" value="1"/>
</dbReference>
<dbReference type="SUPFAM" id="SSF47323">
    <property type="entry name" value="Anticodon-binding domain of a subclass of class I aminoacyl-tRNA synthetases"/>
    <property type="match status" value="1"/>
</dbReference>
<dbReference type="InterPro" id="IPR009080">
    <property type="entry name" value="tRNAsynth_Ia_anticodon-bd"/>
</dbReference>
<evidence type="ECO:0000256" key="8">
    <source>
        <dbReference type="ARBA" id="ARBA00049339"/>
    </source>
</evidence>
<dbReference type="InterPro" id="IPR005148">
    <property type="entry name" value="Arg-tRNA-synth_N"/>
</dbReference>
<name>A0ABY0AQZ9_9ENTR</name>
<keyword evidence="14" id="KW-1185">Reference proteome</keyword>
<dbReference type="EMBL" id="RXRX01000008">
    <property type="protein sequence ID" value="RTN23151.1"/>
    <property type="molecule type" value="Genomic_DNA"/>
</dbReference>
<dbReference type="SUPFAM" id="SSF55190">
    <property type="entry name" value="Arginyl-tRNA synthetase (ArgRS), N-terminal 'additional' domain"/>
    <property type="match status" value="1"/>
</dbReference>
<dbReference type="SMART" id="SM00836">
    <property type="entry name" value="DALR_1"/>
    <property type="match status" value="1"/>
</dbReference>
<evidence type="ECO:0000313" key="14">
    <source>
        <dbReference type="Proteomes" id="UP000278241"/>
    </source>
</evidence>
<dbReference type="SUPFAM" id="SSF52374">
    <property type="entry name" value="Nucleotidylyl transferase"/>
    <property type="match status" value="1"/>
</dbReference>
<dbReference type="InterPro" id="IPR008909">
    <property type="entry name" value="DALR_anticod-bd"/>
</dbReference>
<keyword evidence="2 9" id="KW-0963">Cytoplasm</keyword>
<evidence type="ECO:0000256" key="4">
    <source>
        <dbReference type="ARBA" id="ARBA00022741"/>
    </source>
</evidence>
<feature type="domain" description="DALR anticodon binding" evidence="11">
    <location>
        <begin position="460"/>
        <end position="577"/>
    </location>
</feature>
<sequence length="577" mass="64124">MNIQALLSEKVSQALIAAGAPADCEPQVRQSAKVQFGDYQANGVMAVAKKLGMPPRQLAEQVLTHLDLTGIASKAEIAGPGFINIFLEPAFLASHVDAALKSDRLGVSQPKAQTVVIDYSAPNVAKEMHVGHLRSTIIGDASVRTNEFLGHKVIRANHVGDWGTQFGMLIAYLEKQQQENAGEMALADLEGFYREAKKHYDEDEAFAERARSYVVKLQGGDQYFLEMWRKLVDITMSQNQLTYNRLNVTLTRDDVMGESLYNPMLPGIVADLKAKGLAVESEGATVVFLDEYKNKEGEPMGVIIQKKDGGYLYTTTDIACAKYRYETLHADRVLYYIDSRQHQHLMQAWTIVRKAGYVPDSVPLEHHMFGMMLGKDGKPFKTRAGGTVKLSDLLDEALERARRLVAEKNPDMPADELEKLANAVGIGAVKYADLSKNRTTDYIFDWDNMLAFEGNTAPYMQYAYTRVLSVFRKANIDESVLANATVNITEDREAQLAARLLQFEETLTVVARDGTPHVMCAYLYDLAGLFSGFYEHCPILSAESEAVRNSRLKLAQLTAKTLKLGLDTLGIETVERM</sequence>
<comment type="similarity">
    <text evidence="1 9 10">Belongs to the class-I aminoacyl-tRNA synthetase family.</text>
</comment>
<dbReference type="Gene3D" id="3.30.1360.70">
    <property type="entry name" value="Arginyl tRNA synthetase N-terminal domain"/>
    <property type="match status" value="1"/>
</dbReference>
<dbReference type="InterPro" id="IPR036695">
    <property type="entry name" value="Arg-tRNA-synth_N_sf"/>
</dbReference>
<dbReference type="InterPro" id="IPR001412">
    <property type="entry name" value="aa-tRNA-synth_I_CS"/>
</dbReference>
<comment type="subcellular location">
    <subcellularLocation>
        <location evidence="9">Cytoplasm</location>
    </subcellularLocation>
</comment>
<dbReference type="Gene3D" id="1.10.730.10">
    <property type="entry name" value="Isoleucyl-tRNA Synthetase, Domain 1"/>
    <property type="match status" value="1"/>
</dbReference>
<feature type="short sequence motif" description="'HIGH' region" evidence="9">
    <location>
        <begin position="122"/>
        <end position="132"/>
    </location>
</feature>
<evidence type="ECO:0000313" key="13">
    <source>
        <dbReference type="EMBL" id="RTN23151.1"/>
    </source>
</evidence>
<dbReference type="PANTHER" id="PTHR11956">
    <property type="entry name" value="ARGINYL-TRNA SYNTHETASE"/>
    <property type="match status" value="1"/>
</dbReference>
<dbReference type="CDD" id="cd00671">
    <property type="entry name" value="ArgRS_core"/>
    <property type="match status" value="1"/>
</dbReference>
<keyword evidence="3 9" id="KW-0436">Ligase</keyword>
<dbReference type="PROSITE" id="PS00178">
    <property type="entry name" value="AA_TRNA_LIGASE_I"/>
    <property type="match status" value="1"/>
</dbReference>
<dbReference type="NCBIfam" id="TIGR00456">
    <property type="entry name" value="argS"/>
    <property type="match status" value="1"/>
</dbReference>
<dbReference type="Pfam" id="PF03485">
    <property type="entry name" value="Arg_tRNA_synt_N"/>
    <property type="match status" value="1"/>
</dbReference>
<dbReference type="InterPro" id="IPR001278">
    <property type="entry name" value="Arg-tRNA-ligase"/>
</dbReference>
<dbReference type="InterPro" id="IPR014729">
    <property type="entry name" value="Rossmann-like_a/b/a_fold"/>
</dbReference>
<dbReference type="PRINTS" id="PR01038">
    <property type="entry name" value="TRNASYNTHARG"/>
</dbReference>
<dbReference type="Pfam" id="PF00750">
    <property type="entry name" value="tRNA-synt_1d"/>
    <property type="match status" value="1"/>
</dbReference>
<organism evidence="13 14">
    <name type="scientific">Enterobacter quasimori</name>
    <dbReference type="NCBI Taxonomy" id="2838947"/>
    <lineage>
        <taxon>Bacteria</taxon>
        <taxon>Pseudomonadati</taxon>
        <taxon>Pseudomonadota</taxon>
        <taxon>Gammaproteobacteria</taxon>
        <taxon>Enterobacterales</taxon>
        <taxon>Enterobacteriaceae</taxon>
        <taxon>Enterobacter</taxon>
    </lineage>
</organism>
<dbReference type="EC" id="6.1.1.19" evidence="9"/>
<evidence type="ECO:0000256" key="2">
    <source>
        <dbReference type="ARBA" id="ARBA00022490"/>
    </source>
</evidence>
<evidence type="ECO:0000256" key="1">
    <source>
        <dbReference type="ARBA" id="ARBA00005594"/>
    </source>
</evidence>
<gene>
    <name evidence="9" type="primary">argS</name>
    <name evidence="13" type="ORF">EKN94_14340</name>
</gene>
<dbReference type="HAMAP" id="MF_00123">
    <property type="entry name" value="Arg_tRNA_synth"/>
    <property type="match status" value="1"/>
</dbReference>
<dbReference type="GO" id="GO:0004814">
    <property type="term" value="F:arginine-tRNA ligase activity"/>
    <property type="evidence" value="ECO:0007669"/>
    <property type="project" value="UniProtKB-EC"/>
</dbReference>
<evidence type="ECO:0000256" key="7">
    <source>
        <dbReference type="ARBA" id="ARBA00023146"/>
    </source>
</evidence>
<dbReference type="RefSeq" id="WP_126545447.1">
    <property type="nucleotide sequence ID" value="NZ_JAHEVU010000002.1"/>
</dbReference>
<accession>A0ABY0AQZ9</accession>
<keyword evidence="6 9" id="KW-0648">Protein biosynthesis</keyword>
<reference evidence="13 14" key="1">
    <citation type="submission" date="2018-12" db="EMBL/GenBank/DDBJ databases">
        <title>The Batch Genome Submission of Enterobacter spp. strains.</title>
        <authorList>
            <person name="Wei L."/>
            <person name="Wu W."/>
            <person name="Lin J."/>
            <person name="Zhang X."/>
            <person name="Feng Y."/>
            <person name="Zong Z."/>
        </authorList>
    </citation>
    <scope>NUCLEOTIDE SEQUENCE [LARGE SCALE GENOMIC DNA]</scope>
    <source>
        <strain evidence="13 14">WCHEM090044</strain>
    </source>
</reference>
<protein>
    <recommendedName>
        <fullName evidence="9">Arginine--tRNA ligase</fullName>
        <ecNumber evidence="9">6.1.1.19</ecNumber>
    </recommendedName>
    <alternativeName>
        <fullName evidence="9">Arginyl-tRNA synthetase</fullName>
        <shortName evidence="9">ArgRS</shortName>
    </alternativeName>
</protein>
<evidence type="ECO:0000256" key="9">
    <source>
        <dbReference type="HAMAP-Rule" id="MF_00123"/>
    </source>
</evidence>
<proteinExistence type="inferred from homology"/>
<evidence type="ECO:0000256" key="10">
    <source>
        <dbReference type="RuleBase" id="RU363038"/>
    </source>
</evidence>
<dbReference type="SMART" id="SM01016">
    <property type="entry name" value="Arg_tRNA_synt_N"/>
    <property type="match status" value="1"/>
</dbReference>
<evidence type="ECO:0000256" key="3">
    <source>
        <dbReference type="ARBA" id="ARBA00022598"/>
    </source>
</evidence>
<dbReference type="InterPro" id="IPR035684">
    <property type="entry name" value="ArgRS_core"/>
</dbReference>
<evidence type="ECO:0000256" key="5">
    <source>
        <dbReference type="ARBA" id="ARBA00022840"/>
    </source>
</evidence>
<dbReference type="CDD" id="cd07956">
    <property type="entry name" value="Anticodon_Ia_Arg"/>
    <property type="match status" value="1"/>
</dbReference>
<evidence type="ECO:0000256" key="6">
    <source>
        <dbReference type="ARBA" id="ARBA00022917"/>
    </source>
</evidence>
<evidence type="ECO:0000259" key="11">
    <source>
        <dbReference type="SMART" id="SM00836"/>
    </source>
</evidence>
<keyword evidence="7 9" id="KW-0030">Aminoacyl-tRNA synthetase</keyword>
<evidence type="ECO:0000259" key="12">
    <source>
        <dbReference type="SMART" id="SM01016"/>
    </source>
</evidence>
<keyword evidence="4 9" id="KW-0547">Nucleotide-binding</keyword>
<dbReference type="Proteomes" id="UP000278241">
    <property type="component" value="Unassembled WGS sequence"/>
</dbReference>
<comment type="caution">
    <text evidence="13">The sequence shown here is derived from an EMBL/GenBank/DDBJ whole genome shotgun (WGS) entry which is preliminary data.</text>
</comment>
<keyword evidence="5 9" id="KW-0067">ATP-binding</keyword>
<dbReference type="Gene3D" id="3.40.50.620">
    <property type="entry name" value="HUPs"/>
    <property type="match status" value="1"/>
</dbReference>
<feature type="domain" description="Arginyl tRNA synthetase N-terminal" evidence="12">
    <location>
        <begin position="1"/>
        <end position="87"/>
    </location>
</feature>
<comment type="catalytic activity">
    <reaction evidence="8 9">
        <text>tRNA(Arg) + L-arginine + ATP = L-arginyl-tRNA(Arg) + AMP + diphosphate</text>
        <dbReference type="Rhea" id="RHEA:20301"/>
        <dbReference type="Rhea" id="RHEA-COMP:9658"/>
        <dbReference type="Rhea" id="RHEA-COMP:9673"/>
        <dbReference type="ChEBI" id="CHEBI:30616"/>
        <dbReference type="ChEBI" id="CHEBI:32682"/>
        <dbReference type="ChEBI" id="CHEBI:33019"/>
        <dbReference type="ChEBI" id="CHEBI:78442"/>
        <dbReference type="ChEBI" id="CHEBI:78513"/>
        <dbReference type="ChEBI" id="CHEBI:456215"/>
        <dbReference type="EC" id="6.1.1.19"/>
    </reaction>
</comment>
<comment type="subunit">
    <text evidence="9">Monomer.</text>
</comment>